<feature type="region of interest" description="Disordered" evidence="1">
    <location>
        <begin position="222"/>
        <end position="300"/>
    </location>
</feature>
<dbReference type="EMBL" id="JANBOH010000011">
    <property type="protein sequence ID" value="KAJ1648127.1"/>
    <property type="molecule type" value="Genomic_DNA"/>
</dbReference>
<reference evidence="2" key="1">
    <citation type="submission" date="2022-07" db="EMBL/GenBank/DDBJ databases">
        <title>Phylogenomic reconstructions and comparative analyses of Kickxellomycotina fungi.</title>
        <authorList>
            <person name="Reynolds N.K."/>
            <person name="Stajich J.E."/>
            <person name="Barry K."/>
            <person name="Grigoriev I.V."/>
            <person name="Crous P."/>
            <person name="Smith M.E."/>
        </authorList>
    </citation>
    <scope>NUCLEOTIDE SEQUENCE</scope>
    <source>
        <strain evidence="2">NBRC 105413</strain>
    </source>
</reference>
<feature type="compositionally biased region" description="Polar residues" evidence="1">
    <location>
        <begin position="637"/>
        <end position="653"/>
    </location>
</feature>
<feature type="compositionally biased region" description="Pro residues" evidence="1">
    <location>
        <begin position="992"/>
        <end position="1004"/>
    </location>
</feature>
<comment type="caution">
    <text evidence="2">The sequence shown here is derived from an EMBL/GenBank/DDBJ whole genome shotgun (WGS) entry which is preliminary data.</text>
</comment>
<gene>
    <name evidence="2" type="ORF">LPJ64_000580</name>
</gene>
<keyword evidence="3" id="KW-1185">Reference proteome</keyword>
<feature type="region of interest" description="Disordered" evidence="1">
    <location>
        <begin position="423"/>
        <end position="481"/>
    </location>
</feature>
<evidence type="ECO:0008006" key="4">
    <source>
        <dbReference type="Google" id="ProtNLM"/>
    </source>
</evidence>
<proteinExistence type="predicted"/>
<feature type="compositionally biased region" description="Polar residues" evidence="1">
    <location>
        <begin position="224"/>
        <end position="243"/>
    </location>
</feature>
<feature type="region of interest" description="Disordered" evidence="1">
    <location>
        <begin position="628"/>
        <end position="707"/>
    </location>
</feature>
<feature type="compositionally biased region" description="Low complexity" evidence="1">
    <location>
        <begin position="690"/>
        <end position="707"/>
    </location>
</feature>
<name>A0A9W7XQ58_9FUNG</name>
<feature type="region of interest" description="Disordered" evidence="1">
    <location>
        <begin position="743"/>
        <end position="1050"/>
    </location>
</feature>
<feature type="compositionally biased region" description="Acidic residues" evidence="1">
    <location>
        <begin position="448"/>
        <end position="462"/>
    </location>
</feature>
<feature type="compositionally biased region" description="Polar residues" evidence="1">
    <location>
        <begin position="1031"/>
        <end position="1050"/>
    </location>
</feature>
<feature type="compositionally biased region" description="Polar residues" evidence="1">
    <location>
        <begin position="281"/>
        <end position="291"/>
    </location>
</feature>
<accession>A0A9W7XQ58</accession>
<sequence>MHEEVSMTWPKGRARTDVEEYLSKFKTDVFINKTETRPRPYSFYVANFENRRAIIKAITLNGGVSVTTAEIDSVDIIIDFDKLMYAYSNPTKAICQPKFIADCLEAGRFLDVTAYNPQNTVTQLSSRNAPVSAPASSSTRPMTASDEHNQTTNGDEQDDETLDAEDRYVDELLSSQSRNIAEYPSHMIDSPGAQSNISAAMSDNDFRIKQYLDIHSKNIRVLNGSDNSRSQPMPAVTTRSFGIQRQQQQQQQQIQRPTSQQSQRSLVNSMVEKLTSPPPSSYQNTGNASSKKTTRVPGASKSFQAAREFFESSSPVLDGSALPKTNYFSPSSKGRNGGSNSSRDRKQKRSSPRRQQLETRPSYIDTQEKDFGDLSDLDNMGETVSFDASPELTGSVLENIPGSRIFEPSQSQAQLSNARLNQLANNGTSSGTDNGTRNGVSLTKSDDVDTIDLDSSSEEDYSDPSSFLAPRSSQMGSLSPELGSPLTGVAQNHQTFNHLSKVPKIADLQPADTEQIIAEFSNSSSSDINIKARARDHENELARILNAPGKRRRVENGKDEENDRDALPVTIDKSHNLIRADKVLRRLSDSSTFRALPVGIYQSASSARLRTPLSEGAKRYQIKVRPWSSSKRIRMSSGDSSDSVLNLEESNSAEAPPTTAVSLVHDPSNGEAENPWKDSDNNGIVASSDPSAILAPQSSQPSQLSHTLSAPALSNVSDLSNMAYVPQTPDDLGHVAVAENTAQEISSVSNDKALSTQSNHKNQVENGDNSQATDEDDYEDDDEDEGGDYKFVDASEEQSESLSQLQSQPESQSQSQVNDDSHLSPGNSEQQQQRQQSPFSKTISLSLRDSDEESDKQDLPVVGKKAKNQSVSARADADSSDTFECTDDSDASVTEAPAAAVISREQFSEDNDDDDDSDDSDKDEGEAEDVELEDEDKEQDSAAQMDKNANTDDNGSVESADKPESKDASASSSEPDTEEIPPSDLESVPEPASAPAPAPEPAPEPEFGSESDVANVPETTNDLQRLENDAQLDSDSAVDNSSRHQSVSKNNTLSVAEVVAARGKSARGSDSGEEIIEKWAPAVDVFDKEWDSRDAEVPLNESTGRLEMPVLTSSSHPGPRTRSLSRALYLDKQSDLDGPLNLRAGRKRRMSSSRRLSMCQRLLQLQLSEQNGEASKQGMNGSAKAGLGIMLDSNSLELGNSDAGNPTFAASSSMAYANASMPPSPSRRATFSGAMRVFGEGEPEVSDRDRLQYMRRVKGLMEGTKLSAKEALKVLYFCTGDWVNARKHILQGPESVPAEFLWNTKDDDVLLQEHSAKRMEELRRRRGKVEVYRRLQFLNTFHGSGSR</sequence>
<protein>
    <recommendedName>
        <fullName evidence="4">BRCT domain-containing protein</fullName>
    </recommendedName>
</protein>
<feature type="compositionally biased region" description="Polar residues" evidence="1">
    <location>
        <begin position="121"/>
        <end position="142"/>
    </location>
</feature>
<feature type="region of interest" description="Disordered" evidence="1">
    <location>
        <begin position="315"/>
        <end position="390"/>
    </location>
</feature>
<feature type="compositionally biased region" description="Low complexity" evidence="1">
    <location>
        <begin position="800"/>
        <end position="816"/>
    </location>
</feature>
<dbReference type="Proteomes" id="UP001145021">
    <property type="component" value="Unassembled WGS sequence"/>
</dbReference>
<feature type="compositionally biased region" description="Polar residues" evidence="1">
    <location>
        <begin position="947"/>
        <end position="957"/>
    </location>
</feature>
<feature type="compositionally biased region" description="Acidic residues" evidence="1">
    <location>
        <begin position="878"/>
        <end position="890"/>
    </location>
</feature>
<feature type="compositionally biased region" description="Polar residues" evidence="1">
    <location>
        <begin position="743"/>
        <end position="772"/>
    </location>
</feature>
<feature type="compositionally biased region" description="Acidic residues" evidence="1">
    <location>
        <begin position="908"/>
        <end position="938"/>
    </location>
</feature>
<evidence type="ECO:0000313" key="3">
    <source>
        <dbReference type="Proteomes" id="UP001145021"/>
    </source>
</evidence>
<organism evidence="2 3">
    <name type="scientific">Coemansia asiatica</name>
    <dbReference type="NCBI Taxonomy" id="1052880"/>
    <lineage>
        <taxon>Eukaryota</taxon>
        <taxon>Fungi</taxon>
        <taxon>Fungi incertae sedis</taxon>
        <taxon>Zoopagomycota</taxon>
        <taxon>Kickxellomycotina</taxon>
        <taxon>Kickxellomycetes</taxon>
        <taxon>Kickxellales</taxon>
        <taxon>Kickxellaceae</taxon>
        <taxon>Coemansia</taxon>
    </lineage>
</organism>
<feature type="compositionally biased region" description="Low complexity" evidence="1">
    <location>
        <begin position="244"/>
        <end position="265"/>
    </location>
</feature>
<feature type="region of interest" description="Disordered" evidence="1">
    <location>
        <begin position="121"/>
        <end position="161"/>
    </location>
</feature>
<feature type="compositionally biased region" description="Acidic residues" evidence="1">
    <location>
        <begin position="773"/>
        <end position="786"/>
    </location>
</feature>
<evidence type="ECO:0000313" key="2">
    <source>
        <dbReference type="EMBL" id="KAJ1648127.1"/>
    </source>
</evidence>
<feature type="compositionally biased region" description="Polar residues" evidence="1">
    <location>
        <begin position="423"/>
        <end position="443"/>
    </location>
</feature>
<feature type="compositionally biased region" description="Low complexity" evidence="1">
    <location>
        <begin position="329"/>
        <end position="341"/>
    </location>
</feature>
<evidence type="ECO:0000256" key="1">
    <source>
        <dbReference type="SAM" id="MobiDB-lite"/>
    </source>
</evidence>